<dbReference type="EMBL" id="JAGTJR010000007">
    <property type="protein sequence ID" value="KAH7057151.1"/>
    <property type="molecule type" value="Genomic_DNA"/>
</dbReference>
<sequence length="198" mass="22016">MAASLRISQLTKTVHREKYPAIEPTKPADSATGKAVVISGGTTDVSFAVARGFAAAGASAVVLLARRQVVLKESATKLRAEFAATNVWTESAGLKLQREDHNDLQRHPNQTQQRQRYRCVGPQRRELRARPALARVLAHRPPRRLRHQRLRQPERRAHTSRSRTSGARPGFRSSTGRDTARSVGRKSSSVSRPSWRTS</sequence>
<keyword evidence="3" id="KW-1185">Reference proteome</keyword>
<dbReference type="SUPFAM" id="SSF51735">
    <property type="entry name" value="NAD(P)-binding Rossmann-fold domains"/>
    <property type="match status" value="1"/>
</dbReference>
<dbReference type="InterPro" id="IPR036291">
    <property type="entry name" value="NAD(P)-bd_dom_sf"/>
</dbReference>
<dbReference type="Proteomes" id="UP000774617">
    <property type="component" value="Unassembled WGS sequence"/>
</dbReference>
<evidence type="ECO:0000313" key="2">
    <source>
        <dbReference type="EMBL" id="KAH7057151.1"/>
    </source>
</evidence>
<proteinExistence type="predicted"/>
<feature type="compositionally biased region" description="Basic residues" evidence="1">
    <location>
        <begin position="137"/>
        <end position="150"/>
    </location>
</feature>
<evidence type="ECO:0000313" key="3">
    <source>
        <dbReference type="Proteomes" id="UP000774617"/>
    </source>
</evidence>
<organism evidence="2 3">
    <name type="scientific">Macrophomina phaseolina</name>
    <dbReference type="NCBI Taxonomy" id="35725"/>
    <lineage>
        <taxon>Eukaryota</taxon>
        <taxon>Fungi</taxon>
        <taxon>Dikarya</taxon>
        <taxon>Ascomycota</taxon>
        <taxon>Pezizomycotina</taxon>
        <taxon>Dothideomycetes</taxon>
        <taxon>Dothideomycetes incertae sedis</taxon>
        <taxon>Botryosphaeriales</taxon>
        <taxon>Botryosphaeriaceae</taxon>
        <taxon>Macrophomina</taxon>
    </lineage>
</organism>
<feature type="region of interest" description="Disordered" evidence="1">
    <location>
        <begin position="98"/>
        <end position="198"/>
    </location>
</feature>
<comment type="caution">
    <text evidence="2">The sequence shown here is derived from an EMBL/GenBank/DDBJ whole genome shotgun (WGS) entry which is preliminary data.</text>
</comment>
<evidence type="ECO:0008006" key="4">
    <source>
        <dbReference type="Google" id="ProtNLM"/>
    </source>
</evidence>
<feature type="compositionally biased region" description="Low complexity" evidence="1">
    <location>
        <begin position="181"/>
        <end position="198"/>
    </location>
</feature>
<reference evidence="2 3" key="1">
    <citation type="journal article" date="2021" name="Nat. Commun.">
        <title>Genetic determinants of endophytism in the Arabidopsis root mycobiome.</title>
        <authorList>
            <person name="Mesny F."/>
            <person name="Miyauchi S."/>
            <person name="Thiergart T."/>
            <person name="Pickel B."/>
            <person name="Atanasova L."/>
            <person name="Karlsson M."/>
            <person name="Huettel B."/>
            <person name="Barry K.W."/>
            <person name="Haridas S."/>
            <person name="Chen C."/>
            <person name="Bauer D."/>
            <person name="Andreopoulos W."/>
            <person name="Pangilinan J."/>
            <person name="LaButti K."/>
            <person name="Riley R."/>
            <person name="Lipzen A."/>
            <person name="Clum A."/>
            <person name="Drula E."/>
            <person name="Henrissat B."/>
            <person name="Kohler A."/>
            <person name="Grigoriev I.V."/>
            <person name="Martin F.M."/>
            <person name="Hacquard S."/>
        </authorList>
    </citation>
    <scope>NUCLEOTIDE SEQUENCE [LARGE SCALE GENOMIC DNA]</scope>
    <source>
        <strain evidence="2 3">MPI-SDFR-AT-0080</strain>
    </source>
</reference>
<gene>
    <name evidence="2" type="ORF">B0J12DRAFT_404748</name>
</gene>
<evidence type="ECO:0000256" key="1">
    <source>
        <dbReference type="SAM" id="MobiDB-lite"/>
    </source>
</evidence>
<accession>A0ABQ8GLE3</accession>
<protein>
    <recommendedName>
        <fullName evidence="4">Short-chain dehydrogenase/reductase SDR</fullName>
    </recommendedName>
</protein>
<dbReference type="Gene3D" id="3.40.50.720">
    <property type="entry name" value="NAD(P)-binding Rossmann-like Domain"/>
    <property type="match status" value="1"/>
</dbReference>
<name>A0ABQ8GLE3_9PEZI</name>